<comment type="subcellular location">
    <subcellularLocation>
        <location evidence="2">Cell membrane</location>
        <topology evidence="2">Multi-pass membrane protein</topology>
    </subcellularLocation>
</comment>
<reference evidence="15 16" key="1">
    <citation type="submission" date="2007-05" db="EMBL/GenBank/DDBJ databases">
        <title>Complete sequence of Geobacter uraniireducens Rf4.</title>
        <authorList>
            <consortium name="US DOE Joint Genome Institute"/>
            <person name="Copeland A."/>
            <person name="Lucas S."/>
            <person name="Lapidus A."/>
            <person name="Barry K."/>
            <person name="Detter J.C."/>
            <person name="Glavina del Rio T."/>
            <person name="Hammon N."/>
            <person name="Israni S."/>
            <person name="Dalin E."/>
            <person name="Tice H."/>
            <person name="Pitluck S."/>
            <person name="Chertkov O."/>
            <person name="Brettin T."/>
            <person name="Bruce D."/>
            <person name="Han C."/>
            <person name="Schmutz J."/>
            <person name="Larimer F."/>
            <person name="Land M."/>
            <person name="Hauser L."/>
            <person name="Kyrpides N."/>
            <person name="Mikhailova N."/>
            <person name="Shelobolina E."/>
            <person name="Aklujkar M."/>
            <person name="Lovley D."/>
            <person name="Richardson P."/>
        </authorList>
    </citation>
    <scope>NUCLEOTIDE SEQUENCE [LARGE SCALE GENOMIC DNA]</scope>
    <source>
        <strain evidence="15 16">Rf4</strain>
    </source>
</reference>
<evidence type="ECO:0000256" key="4">
    <source>
        <dbReference type="ARBA" id="ARBA00022475"/>
    </source>
</evidence>
<dbReference type="SUPFAM" id="SSF47384">
    <property type="entry name" value="Homodimeric domain of signal transducing histidine kinase"/>
    <property type="match status" value="1"/>
</dbReference>
<keyword evidence="12" id="KW-0902">Two-component regulatory system</keyword>
<dbReference type="EC" id="2.7.13.3" evidence="3"/>
<evidence type="ECO:0000256" key="1">
    <source>
        <dbReference type="ARBA" id="ARBA00000085"/>
    </source>
</evidence>
<dbReference type="InterPro" id="IPR029151">
    <property type="entry name" value="Sensor-like_sf"/>
</dbReference>
<dbReference type="PROSITE" id="PS50109">
    <property type="entry name" value="HIS_KIN"/>
    <property type="match status" value="1"/>
</dbReference>
<evidence type="ECO:0000256" key="5">
    <source>
        <dbReference type="ARBA" id="ARBA00022553"/>
    </source>
</evidence>
<dbReference type="AlphaFoldDB" id="A5GFK2"/>
<evidence type="ECO:0000259" key="14">
    <source>
        <dbReference type="PROSITE" id="PS50109"/>
    </source>
</evidence>
<dbReference type="SUPFAM" id="SSF55874">
    <property type="entry name" value="ATPase domain of HSP90 chaperone/DNA topoisomerase II/histidine kinase"/>
    <property type="match status" value="1"/>
</dbReference>
<keyword evidence="13" id="KW-0472">Membrane</keyword>
<evidence type="ECO:0000313" key="16">
    <source>
        <dbReference type="Proteomes" id="UP000006695"/>
    </source>
</evidence>
<feature type="domain" description="Histidine kinase" evidence="14">
    <location>
        <begin position="208"/>
        <end position="413"/>
    </location>
</feature>
<evidence type="ECO:0000256" key="7">
    <source>
        <dbReference type="ARBA" id="ARBA00022692"/>
    </source>
</evidence>
<evidence type="ECO:0000256" key="6">
    <source>
        <dbReference type="ARBA" id="ARBA00022679"/>
    </source>
</evidence>
<keyword evidence="8" id="KW-0547">Nucleotide-binding</keyword>
<dbReference type="PANTHER" id="PTHR43065:SF10">
    <property type="entry name" value="PEROXIDE STRESS-ACTIVATED HISTIDINE KINASE MAK3"/>
    <property type="match status" value="1"/>
</dbReference>
<proteinExistence type="predicted"/>
<keyword evidence="5" id="KW-0597">Phosphoprotein</keyword>
<dbReference type="InterPro" id="IPR004358">
    <property type="entry name" value="Sig_transdc_His_kin-like_C"/>
</dbReference>
<dbReference type="GO" id="GO:0005524">
    <property type="term" value="F:ATP binding"/>
    <property type="evidence" value="ECO:0007669"/>
    <property type="project" value="UniProtKB-KW"/>
</dbReference>
<dbReference type="CDD" id="cd00082">
    <property type="entry name" value="HisKA"/>
    <property type="match status" value="1"/>
</dbReference>
<evidence type="ECO:0000256" key="13">
    <source>
        <dbReference type="SAM" id="Phobius"/>
    </source>
</evidence>
<evidence type="ECO:0000256" key="8">
    <source>
        <dbReference type="ARBA" id="ARBA00022741"/>
    </source>
</evidence>
<dbReference type="KEGG" id="gur:Gura_2017"/>
<dbReference type="PANTHER" id="PTHR43065">
    <property type="entry name" value="SENSOR HISTIDINE KINASE"/>
    <property type="match status" value="1"/>
</dbReference>
<evidence type="ECO:0000256" key="11">
    <source>
        <dbReference type="ARBA" id="ARBA00022989"/>
    </source>
</evidence>
<evidence type="ECO:0000256" key="10">
    <source>
        <dbReference type="ARBA" id="ARBA00022840"/>
    </source>
</evidence>
<dbReference type="InterPro" id="IPR036890">
    <property type="entry name" value="HATPase_C_sf"/>
</dbReference>
<dbReference type="SMART" id="SM00387">
    <property type="entry name" value="HATPase_c"/>
    <property type="match status" value="1"/>
</dbReference>
<dbReference type="PRINTS" id="PR00344">
    <property type="entry name" value="BCTRLSENSOR"/>
</dbReference>
<evidence type="ECO:0000256" key="12">
    <source>
        <dbReference type="ARBA" id="ARBA00023012"/>
    </source>
</evidence>
<evidence type="ECO:0000256" key="2">
    <source>
        <dbReference type="ARBA" id="ARBA00004651"/>
    </source>
</evidence>
<sequence>MSFQVIMLKKILVVFGFGLSLFLLWFAVSNYRAAGPIAEENLRGLAVSLAAAIENTTRQDPSFKSLTGFHPSDVAFFAIIDRKGTIRFHSNSDLIGSSTDNRDVLAVMQNKVISESRVVLGTGEKAYLFDIPLDIHGEVFALRLTLHTYKADAVVRRARLNFALLLSLLAVGWFLAVIIYRFAKREERHQMEMAHRESLARLGEMGAMLAHEIRNPLAGIKGYAQVIEKRPAEERNRKFAQSIVNEVLRLENLVNELLAYVRNESTSMNLIDSGGLISHAVSLIRQEAEQLHVAVSIECPENLPVLGNSDRLVQVLLNLFKNALQAMPDGGSLRISAGIAGSAVSITVADSGAGISQEDMARIFEPFFTTKARGTGLGLALCKKIIGEHNGTISVSSRVGQGTSVSITLPLQKGNIPGGSSL</sequence>
<keyword evidence="16" id="KW-1185">Reference proteome</keyword>
<keyword evidence="10" id="KW-0067">ATP-binding</keyword>
<evidence type="ECO:0000313" key="15">
    <source>
        <dbReference type="EMBL" id="ABQ26207.1"/>
    </source>
</evidence>
<keyword evidence="4" id="KW-1003">Cell membrane</keyword>
<protein>
    <recommendedName>
        <fullName evidence="3">histidine kinase</fullName>
        <ecNumber evidence="3">2.7.13.3</ecNumber>
    </recommendedName>
</protein>
<dbReference type="STRING" id="351605.Gura_2017"/>
<dbReference type="Pfam" id="PF02518">
    <property type="entry name" value="HATPase_c"/>
    <property type="match status" value="1"/>
</dbReference>
<feature type="transmembrane region" description="Helical" evidence="13">
    <location>
        <begin position="162"/>
        <end position="183"/>
    </location>
</feature>
<dbReference type="InterPro" id="IPR003661">
    <property type="entry name" value="HisK_dim/P_dom"/>
</dbReference>
<dbReference type="InterPro" id="IPR003594">
    <property type="entry name" value="HATPase_dom"/>
</dbReference>
<dbReference type="SUPFAM" id="SSF103190">
    <property type="entry name" value="Sensory domain-like"/>
    <property type="match status" value="1"/>
</dbReference>
<keyword evidence="11 13" id="KW-1133">Transmembrane helix</keyword>
<dbReference type="HOGENOM" id="CLU_000445_89_29_7"/>
<dbReference type="InterPro" id="IPR036097">
    <property type="entry name" value="HisK_dim/P_sf"/>
</dbReference>
<dbReference type="Pfam" id="PF00512">
    <property type="entry name" value="HisKA"/>
    <property type="match status" value="1"/>
</dbReference>
<dbReference type="GO" id="GO:0005886">
    <property type="term" value="C:plasma membrane"/>
    <property type="evidence" value="ECO:0007669"/>
    <property type="project" value="UniProtKB-SubCell"/>
</dbReference>
<dbReference type="Proteomes" id="UP000006695">
    <property type="component" value="Chromosome"/>
</dbReference>
<keyword evidence="7 13" id="KW-0812">Transmembrane</keyword>
<dbReference type="Gene3D" id="1.10.287.130">
    <property type="match status" value="1"/>
</dbReference>
<evidence type="ECO:0000256" key="3">
    <source>
        <dbReference type="ARBA" id="ARBA00012438"/>
    </source>
</evidence>
<comment type="catalytic activity">
    <reaction evidence="1">
        <text>ATP + protein L-histidine = ADP + protein N-phospho-L-histidine.</text>
        <dbReference type="EC" id="2.7.13.3"/>
    </reaction>
</comment>
<dbReference type="Gene3D" id="3.30.565.10">
    <property type="entry name" value="Histidine kinase-like ATPase, C-terminal domain"/>
    <property type="match status" value="1"/>
</dbReference>
<evidence type="ECO:0000256" key="9">
    <source>
        <dbReference type="ARBA" id="ARBA00022777"/>
    </source>
</evidence>
<keyword evidence="6 15" id="KW-0808">Transferase</keyword>
<name>A5GFK2_GEOUR</name>
<dbReference type="EMBL" id="CP000698">
    <property type="protein sequence ID" value="ABQ26207.1"/>
    <property type="molecule type" value="Genomic_DNA"/>
</dbReference>
<gene>
    <name evidence="15" type="ordered locus">Gura_2017</name>
</gene>
<dbReference type="SMART" id="SM00388">
    <property type="entry name" value="HisKA"/>
    <property type="match status" value="1"/>
</dbReference>
<organism evidence="15 16">
    <name type="scientific">Geotalea uraniireducens (strain Rf4)</name>
    <name type="common">Geobacter uraniireducens</name>
    <dbReference type="NCBI Taxonomy" id="351605"/>
    <lineage>
        <taxon>Bacteria</taxon>
        <taxon>Pseudomonadati</taxon>
        <taxon>Thermodesulfobacteriota</taxon>
        <taxon>Desulfuromonadia</taxon>
        <taxon>Geobacterales</taxon>
        <taxon>Geobacteraceae</taxon>
        <taxon>Geotalea</taxon>
    </lineage>
</organism>
<dbReference type="GO" id="GO:0000155">
    <property type="term" value="F:phosphorelay sensor kinase activity"/>
    <property type="evidence" value="ECO:0007669"/>
    <property type="project" value="InterPro"/>
</dbReference>
<accession>A5GFK2</accession>
<keyword evidence="9 15" id="KW-0418">Kinase</keyword>
<dbReference type="InterPro" id="IPR005467">
    <property type="entry name" value="His_kinase_dom"/>
</dbReference>